<evidence type="ECO:0000313" key="3">
    <source>
        <dbReference type="Proteomes" id="UP001557485"/>
    </source>
</evidence>
<protein>
    <submittedName>
        <fullName evidence="2">NAD(P)/FAD-dependent oxidoreductase</fullName>
    </submittedName>
</protein>
<dbReference type="SUPFAM" id="SSF51905">
    <property type="entry name" value="FAD/NAD(P)-binding domain"/>
    <property type="match status" value="1"/>
</dbReference>
<dbReference type="InterPro" id="IPR050464">
    <property type="entry name" value="Zeta_carotene_desat/Oxidored"/>
</dbReference>
<comment type="caution">
    <text evidence="2">The sequence shown here is derived from an EMBL/GenBank/DDBJ whole genome shotgun (WGS) entry which is preliminary data.</text>
</comment>
<dbReference type="PANTHER" id="PTHR42923:SF17">
    <property type="entry name" value="AMINE OXIDASE DOMAIN-CONTAINING PROTEIN"/>
    <property type="match status" value="1"/>
</dbReference>
<keyword evidence="3" id="KW-1185">Reference proteome</keyword>
<proteinExistence type="predicted"/>
<evidence type="ECO:0000259" key="1">
    <source>
        <dbReference type="Pfam" id="PF01593"/>
    </source>
</evidence>
<reference evidence="2 3" key="1">
    <citation type="journal article" date="2011" name="Int. J. Syst. Evol. Microbiol.">
        <title>Zhongshania antarctica gen. nov., sp. nov. and Zhongshania guokunii sp. nov., gammaproteobacteria respectively isolated from coastal attached (fast) ice and surface seawater of the Antarctic.</title>
        <authorList>
            <person name="Li H.J."/>
            <person name="Zhang X.Y."/>
            <person name="Chen C.X."/>
            <person name="Zhang Y.J."/>
            <person name="Gao Z.M."/>
            <person name="Yu Y."/>
            <person name="Chen X.L."/>
            <person name="Chen B."/>
            <person name="Zhang Y.Z."/>
        </authorList>
    </citation>
    <scope>NUCLEOTIDE SEQUENCE [LARGE SCALE GENOMIC DNA]</scope>
    <source>
        <strain evidence="2 3">ZS6-22T</strain>
    </source>
</reference>
<organism evidence="2 3">
    <name type="scientific">Zhongshania guokunii</name>
    <dbReference type="NCBI Taxonomy" id="641783"/>
    <lineage>
        <taxon>Bacteria</taxon>
        <taxon>Pseudomonadati</taxon>
        <taxon>Pseudomonadota</taxon>
        <taxon>Gammaproteobacteria</taxon>
        <taxon>Cellvibrionales</taxon>
        <taxon>Spongiibacteraceae</taxon>
        <taxon>Zhongshania</taxon>
    </lineage>
</organism>
<dbReference type="Pfam" id="PF01593">
    <property type="entry name" value="Amino_oxidase"/>
    <property type="match status" value="1"/>
</dbReference>
<accession>A0ABV3U278</accession>
<dbReference type="Proteomes" id="UP001557485">
    <property type="component" value="Unassembled WGS sequence"/>
</dbReference>
<dbReference type="Gene3D" id="3.50.50.60">
    <property type="entry name" value="FAD/NAD(P)-binding domain"/>
    <property type="match status" value="1"/>
</dbReference>
<gene>
    <name evidence="2" type="ORF">AB4876_03315</name>
</gene>
<feature type="domain" description="Amine oxidase" evidence="1">
    <location>
        <begin position="24"/>
        <end position="424"/>
    </location>
</feature>
<dbReference type="Gene3D" id="3.30.70.1990">
    <property type="match status" value="1"/>
</dbReference>
<dbReference type="EMBL" id="JBFRYA010000002">
    <property type="protein sequence ID" value="MEX1667923.1"/>
    <property type="molecule type" value="Genomic_DNA"/>
</dbReference>
<dbReference type="RefSeq" id="WP_368380222.1">
    <property type="nucleotide sequence ID" value="NZ_JBFRYA010000002.1"/>
</dbReference>
<name>A0ABV3U278_9GAMM</name>
<evidence type="ECO:0000313" key="2">
    <source>
        <dbReference type="EMBL" id="MEX1667923.1"/>
    </source>
</evidence>
<dbReference type="InterPro" id="IPR036188">
    <property type="entry name" value="FAD/NAD-bd_sf"/>
</dbReference>
<dbReference type="Gene3D" id="1.10.405.20">
    <property type="match status" value="1"/>
</dbReference>
<dbReference type="InterPro" id="IPR002937">
    <property type="entry name" value="Amino_oxidase"/>
</dbReference>
<dbReference type="PANTHER" id="PTHR42923">
    <property type="entry name" value="PROTOPORPHYRINOGEN OXIDASE"/>
    <property type="match status" value="1"/>
</dbReference>
<sequence>MQTPIKSAVTAAAPLKIAVIGSGISGLSSAWLLGKQHQVTLFEQDSRLGGHSNTVDILTSAGTIAVDTGFIVFNERCYPNLVALFKHLGVRYQGTDMSFGVSLNKGQLEYSGSNSIATMFAQKRNIFRPRFWGMIKDLLRFYKQSAGWLETLPAELSLGELLRQEKFGPGFCEDHLLPMSAAIWSTPIEKMLAYPAKTFLRFCDNHGLLQVNERPQWQTVNNGSREYIKRMTSDFGGTIKLNCGISKVHRASDHVTLIDEHGESHRFDHVVMAGHADQSLALLDEPSQAESSLLGAFAYENNEAVLHRDESLMPKRCEVWSSWNYLADTKQKSKKVSVSYWMNLLQHLPCQESILLTLNPLTEPRKDQVYRRFNYQHPVFNEASLNAQQHLWELQGQRRTWFCGSYFGYGFHEDGIQSGLAVAEQLGNTVRPWIVPNASGRIHLSTKPVIDNAA</sequence>